<evidence type="ECO:0000313" key="2">
    <source>
        <dbReference type="EMBL" id="PSR78905.1"/>
    </source>
</evidence>
<name>A0A2T2ZXF9_9PEZI</name>
<dbReference type="InParanoid" id="A0A2T2ZXF9"/>
<accession>A0A2T2ZXF9</accession>
<sequence>MSLAHSTLTIQHSSQQLQHVQHAAPTQLLSADVDGSIPSIVSLIARILRSSRQAVERLRAVLAQPVALHCQTRTLDILSQISQSCRLHCSLGPARSVPPGRLWHHCHRHRHHRQHHQHQHHHPRRRHSPPDFQIPDMTDPNINGSSCAIYLALTSALTSEAPTSTQAHGLPLLHPTHYGNMDSPRAMPAVCPATSSFPELCQLSCPCTVSRSCSSIDHSIPTASRWAFYC</sequence>
<dbReference type="EMBL" id="KZ678586">
    <property type="protein sequence ID" value="PSR78905.1"/>
    <property type="molecule type" value="Genomic_DNA"/>
</dbReference>
<keyword evidence="3" id="KW-1185">Reference proteome</keyword>
<evidence type="ECO:0000256" key="1">
    <source>
        <dbReference type="SAM" id="MobiDB-lite"/>
    </source>
</evidence>
<dbReference type="AlphaFoldDB" id="A0A2T2ZXF9"/>
<organism evidence="2 3">
    <name type="scientific">Coniella lustricola</name>
    <dbReference type="NCBI Taxonomy" id="2025994"/>
    <lineage>
        <taxon>Eukaryota</taxon>
        <taxon>Fungi</taxon>
        <taxon>Dikarya</taxon>
        <taxon>Ascomycota</taxon>
        <taxon>Pezizomycotina</taxon>
        <taxon>Sordariomycetes</taxon>
        <taxon>Sordariomycetidae</taxon>
        <taxon>Diaporthales</taxon>
        <taxon>Schizoparmaceae</taxon>
        <taxon>Coniella</taxon>
    </lineage>
</organism>
<dbReference type="Proteomes" id="UP000241462">
    <property type="component" value="Unassembled WGS sequence"/>
</dbReference>
<gene>
    <name evidence="2" type="ORF">BD289DRAFT_110253</name>
</gene>
<feature type="compositionally biased region" description="Basic residues" evidence="1">
    <location>
        <begin position="109"/>
        <end position="127"/>
    </location>
</feature>
<protein>
    <submittedName>
        <fullName evidence="2">Uncharacterized protein</fullName>
    </submittedName>
</protein>
<evidence type="ECO:0000313" key="3">
    <source>
        <dbReference type="Proteomes" id="UP000241462"/>
    </source>
</evidence>
<proteinExistence type="predicted"/>
<feature type="region of interest" description="Disordered" evidence="1">
    <location>
        <begin position="109"/>
        <end position="137"/>
    </location>
</feature>
<reference evidence="2 3" key="1">
    <citation type="journal article" date="2018" name="Mycol. Prog.">
        <title>Coniella lustricola, a new species from submerged detritus.</title>
        <authorList>
            <person name="Raudabaugh D.B."/>
            <person name="Iturriaga T."/>
            <person name="Carver A."/>
            <person name="Mondo S."/>
            <person name="Pangilinan J."/>
            <person name="Lipzen A."/>
            <person name="He G."/>
            <person name="Amirebrahimi M."/>
            <person name="Grigoriev I.V."/>
            <person name="Miller A.N."/>
        </authorList>
    </citation>
    <scope>NUCLEOTIDE SEQUENCE [LARGE SCALE GENOMIC DNA]</scope>
    <source>
        <strain evidence="2 3">B22-T-1</strain>
    </source>
</reference>